<keyword evidence="3" id="KW-0328">Glycosyltransferase</keyword>
<evidence type="ECO:0000256" key="4">
    <source>
        <dbReference type="ARBA" id="ARBA00022679"/>
    </source>
</evidence>
<keyword evidence="8 9" id="KW-0961">Cell wall biogenesis/degradation</keyword>
<dbReference type="EMBL" id="BMIQ01000002">
    <property type="protein sequence ID" value="GGD97584.1"/>
    <property type="molecule type" value="Genomic_DNA"/>
</dbReference>
<evidence type="ECO:0000256" key="8">
    <source>
        <dbReference type="ARBA" id="ARBA00023316"/>
    </source>
</evidence>
<dbReference type="GO" id="GO:0008360">
    <property type="term" value="P:regulation of cell shape"/>
    <property type="evidence" value="ECO:0007669"/>
    <property type="project" value="UniProtKB-UniRule"/>
</dbReference>
<evidence type="ECO:0000313" key="12">
    <source>
        <dbReference type="EMBL" id="GGD97584.1"/>
    </source>
</evidence>
<dbReference type="Pfam" id="PF03734">
    <property type="entry name" value="YkuD"/>
    <property type="match status" value="1"/>
</dbReference>
<comment type="pathway">
    <text evidence="1 9">Cell wall biogenesis; peptidoglycan biosynthesis.</text>
</comment>
<reference evidence="12" key="1">
    <citation type="journal article" date="2014" name="Int. J. Syst. Evol. Microbiol.">
        <title>Complete genome sequence of Corynebacterium casei LMG S-19264T (=DSM 44701T), isolated from a smear-ripened cheese.</title>
        <authorList>
            <consortium name="US DOE Joint Genome Institute (JGI-PGF)"/>
            <person name="Walter F."/>
            <person name="Albersmeier A."/>
            <person name="Kalinowski J."/>
            <person name="Ruckert C."/>
        </authorList>
    </citation>
    <scope>NUCLEOTIDE SEQUENCE</scope>
    <source>
        <strain evidence="12">CGMCC 1.15367</strain>
    </source>
</reference>
<dbReference type="Proteomes" id="UP000644699">
    <property type="component" value="Unassembled WGS sequence"/>
</dbReference>
<dbReference type="PANTHER" id="PTHR30582">
    <property type="entry name" value="L,D-TRANSPEPTIDASE"/>
    <property type="match status" value="1"/>
</dbReference>
<keyword evidence="5" id="KW-0378">Hydrolase</keyword>
<feature type="active site" description="Proton donor/acceptor" evidence="9">
    <location>
        <position position="170"/>
    </location>
</feature>
<dbReference type="GO" id="GO:0071555">
    <property type="term" value="P:cell wall organization"/>
    <property type="evidence" value="ECO:0007669"/>
    <property type="project" value="UniProtKB-UniRule"/>
</dbReference>
<reference evidence="12" key="2">
    <citation type="submission" date="2020-09" db="EMBL/GenBank/DDBJ databases">
        <authorList>
            <person name="Sun Q."/>
            <person name="Zhou Y."/>
        </authorList>
    </citation>
    <scope>NUCLEOTIDE SEQUENCE</scope>
    <source>
        <strain evidence="12">CGMCC 1.15367</strain>
    </source>
</reference>
<evidence type="ECO:0000256" key="9">
    <source>
        <dbReference type="PROSITE-ProRule" id="PRU01373"/>
    </source>
</evidence>
<dbReference type="InterPro" id="IPR050979">
    <property type="entry name" value="LD-transpeptidase"/>
</dbReference>
<dbReference type="GO" id="GO:0071972">
    <property type="term" value="F:peptidoglycan L,D-transpeptidase activity"/>
    <property type="evidence" value="ECO:0007669"/>
    <property type="project" value="TreeGrafter"/>
</dbReference>
<dbReference type="GO" id="GO:0005576">
    <property type="term" value="C:extracellular region"/>
    <property type="evidence" value="ECO:0007669"/>
    <property type="project" value="TreeGrafter"/>
</dbReference>
<evidence type="ECO:0000256" key="6">
    <source>
        <dbReference type="ARBA" id="ARBA00022960"/>
    </source>
</evidence>
<feature type="signal peptide" evidence="10">
    <location>
        <begin position="1"/>
        <end position="24"/>
    </location>
</feature>
<proteinExistence type="inferred from homology"/>
<dbReference type="CDD" id="cd16913">
    <property type="entry name" value="YkuD_like"/>
    <property type="match status" value="1"/>
</dbReference>
<keyword evidence="6 9" id="KW-0133">Cell shape</keyword>
<evidence type="ECO:0000313" key="13">
    <source>
        <dbReference type="Proteomes" id="UP000644699"/>
    </source>
</evidence>
<keyword evidence="13" id="KW-1185">Reference proteome</keyword>
<name>A0A917E3I7_9HYPH</name>
<dbReference type="InterPro" id="IPR005490">
    <property type="entry name" value="LD_TPept_cat_dom"/>
</dbReference>
<feature type="chain" id="PRO_5036834789" evidence="10">
    <location>
        <begin position="25"/>
        <end position="236"/>
    </location>
</feature>
<comment type="similarity">
    <text evidence="2">Belongs to the YkuD family.</text>
</comment>
<dbReference type="SUPFAM" id="SSF141523">
    <property type="entry name" value="L,D-transpeptidase catalytic domain-like"/>
    <property type="match status" value="1"/>
</dbReference>
<evidence type="ECO:0000256" key="10">
    <source>
        <dbReference type="SAM" id="SignalP"/>
    </source>
</evidence>
<gene>
    <name evidence="12" type="ORF">GCM10011390_15440</name>
</gene>
<evidence type="ECO:0000256" key="1">
    <source>
        <dbReference type="ARBA" id="ARBA00004752"/>
    </source>
</evidence>
<dbReference type="FunFam" id="2.40.440.10:FF:000002">
    <property type="entry name" value="L,D-transpeptidase ErfK/SrfK"/>
    <property type="match status" value="1"/>
</dbReference>
<comment type="caution">
    <text evidence="12">The sequence shown here is derived from an EMBL/GenBank/DDBJ whole genome shotgun (WGS) entry which is preliminary data.</text>
</comment>
<feature type="domain" description="L,D-TPase catalytic" evidence="11">
    <location>
        <begin position="72"/>
        <end position="210"/>
    </location>
</feature>
<dbReference type="GO" id="GO:0018104">
    <property type="term" value="P:peptidoglycan-protein cross-linking"/>
    <property type="evidence" value="ECO:0007669"/>
    <property type="project" value="TreeGrafter"/>
</dbReference>
<dbReference type="InterPro" id="IPR038063">
    <property type="entry name" value="Transpep_catalytic_dom"/>
</dbReference>
<evidence type="ECO:0000256" key="5">
    <source>
        <dbReference type="ARBA" id="ARBA00022801"/>
    </source>
</evidence>
<protein>
    <submittedName>
        <fullName evidence="12">L,D-transpeptidase</fullName>
    </submittedName>
</protein>
<evidence type="ECO:0000256" key="7">
    <source>
        <dbReference type="ARBA" id="ARBA00022984"/>
    </source>
</evidence>
<feature type="active site" description="Nucleophile" evidence="9">
    <location>
        <position position="186"/>
    </location>
</feature>
<evidence type="ECO:0000259" key="11">
    <source>
        <dbReference type="PROSITE" id="PS52029"/>
    </source>
</evidence>
<organism evidence="12 13">
    <name type="scientific">Aureimonas endophytica</name>
    <dbReference type="NCBI Taxonomy" id="2027858"/>
    <lineage>
        <taxon>Bacteria</taxon>
        <taxon>Pseudomonadati</taxon>
        <taxon>Pseudomonadota</taxon>
        <taxon>Alphaproteobacteria</taxon>
        <taxon>Hyphomicrobiales</taxon>
        <taxon>Aurantimonadaceae</taxon>
        <taxon>Aureimonas</taxon>
    </lineage>
</organism>
<dbReference type="AlphaFoldDB" id="A0A917E3I7"/>
<keyword evidence="10" id="KW-0732">Signal</keyword>
<dbReference type="PANTHER" id="PTHR30582:SF24">
    <property type="entry name" value="L,D-TRANSPEPTIDASE ERFK_SRFK-RELATED"/>
    <property type="match status" value="1"/>
</dbReference>
<keyword evidence="7 9" id="KW-0573">Peptidoglycan synthesis</keyword>
<sequence>MRITLALVAGLAGPALLAPAAAKAEEMRYNYIENRWEPASAAQRRMSSAMMRKPAKEFMRKEVRIGTNEAPGTIIIDSERHFLYFVEGNGRATRYGVGVGREGFGWSGTAKVGRKAEWPDWYPPKEMIVRERVQNKREIPAYMPGGPDNPLGAAALYLYQNGRDTMFRIHGTNQPWTIGQSMSSGCIRMMNQDVQDLYTRAGPGTKVVVIDANGAGRNAVYAEAGPRGILDAIFGG</sequence>
<dbReference type="Gene3D" id="2.40.440.10">
    <property type="entry name" value="L,D-transpeptidase catalytic domain-like"/>
    <property type="match status" value="1"/>
</dbReference>
<accession>A0A917E3I7</accession>
<dbReference type="PROSITE" id="PS52029">
    <property type="entry name" value="LD_TPASE"/>
    <property type="match status" value="1"/>
</dbReference>
<keyword evidence="4" id="KW-0808">Transferase</keyword>
<evidence type="ECO:0000256" key="3">
    <source>
        <dbReference type="ARBA" id="ARBA00022676"/>
    </source>
</evidence>
<evidence type="ECO:0000256" key="2">
    <source>
        <dbReference type="ARBA" id="ARBA00005992"/>
    </source>
</evidence>
<dbReference type="GO" id="GO:0016757">
    <property type="term" value="F:glycosyltransferase activity"/>
    <property type="evidence" value="ECO:0007669"/>
    <property type="project" value="UniProtKB-KW"/>
</dbReference>